<dbReference type="GO" id="GO:0003723">
    <property type="term" value="F:RNA binding"/>
    <property type="evidence" value="ECO:0007669"/>
    <property type="project" value="InterPro"/>
</dbReference>
<name>A0A199VFJ1_ANACO</name>
<dbReference type="RefSeq" id="XP_020098829.1">
    <property type="nucleotide sequence ID" value="XM_020243240.1"/>
</dbReference>
<dbReference type="InterPro" id="IPR019084">
    <property type="entry name" value="STM1-like_N"/>
</dbReference>
<protein>
    <submittedName>
        <fullName evidence="8">RGG repeats nuclear RNA binding protein A-like</fullName>
    </submittedName>
</protein>
<evidence type="ECO:0000256" key="1">
    <source>
        <dbReference type="ARBA" id="ARBA00004496"/>
    </source>
</evidence>
<evidence type="ECO:0000256" key="2">
    <source>
        <dbReference type="ARBA" id="ARBA00022490"/>
    </source>
</evidence>
<evidence type="ECO:0000313" key="6">
    <source>
        <dbReference type="Proteomes" id="UP000092600"/>
    </source>
</evidence>
<dbReference type="PANTHER" id="PTHR12299">
    <property type="entry name" value="HYALURONIC ACID-BINDING PROTEIN 4"/>
    <property type="match status" value="1"/>
</dbReference>
<dbReference type="Pfam" id="PF09598">
    <property type="entry name" value="Stm1_N"/>
    <property type="match status" value="1"/>
</dbReference>
<reference evidence="5 6" key="1">
    <citation type="journal article" date="2016" name="DNA Res.">
        <title>The draft genome of MD-2 pineapple using hybrid error correction of long reads.</title>
        <authorList>
            <person name="Redwan R.M."/>
            <person name="Saidin A."/>
            <person name="Kumar S.V."/>
        </authorList>
    </citation>
    <scope>NUCLEOTIDE SEQUENCE [LARGE SCALE GENOMIC DNA]</scope>
    <source>
        <strain evidence="6">cv. MD2</strain>
        <tissue evidence="5">Leaf</tissue>
    </source>
</reference>
<gene>
    <name evidence="8" type="primary">LOC109717443</name>
    <name evidence="5" type="ORF">ACMD2_11318</name>
</gene>
<feature type="compositionally biased region" description="Low complexity" evidence="3">
    <location>
        <begin position="24"/>
        <end position="57"/>
    </location>
</feature>
<sequence length="374" mass="40023">MATANPFDILGDDDNDDPSQLIAAQQQKIASQQQKGAAKKPAAAAAAAAPAAAKLPSKPLPPAQAVREARSNTGPARGGAGRGRGRGGGRGFGVGQSRDFGNGNANGFSGGYDAAAAGGGEGGDGNKEDRGPRQPFRGARRGGYRNGEAGEFSDRPPRRTYERHSGTAHGYEMKREGAGRGNWGTFTDETIAQETEETVHADEKSVVPEKKTEQGDVPSGEADKDNKEGAANETEEKEQEDKEMTLEEYEKIREEKRKALLALKTEERKVEIDKDLQTMQQLSTKKSNADVFIKLGSDKDLKKKENAERDERAKKSLSINEFLKPVEGDRYYSPGGRGRGRGRGPFRGGFGRTTGPSAAPSIEDQSQFPSLGGK</sequence>
<accession>A0A199VFJ1</accession>
<keyword evidence="7" id="KW-1185">Reference proteome</keyword>
<feature type="compositionally biased region" description="Basic and acidic residues" evidence="3">
    <location>
        <begin position="197"/>
        <end position="214"/>
    </location>
</feature>
<evidence type="ECO:0000313" key="5">
    <source>
        <dbReference type="EMBL" id="OAY75555.1"/>
    </source>
</evidence>
<dbReference type="SMART" id="SM01233">
    <property type="entry name" value="HABP4_PAI-RBP1"/>
    <property type="match status" value="1"/>
</dbReference>
<dbReference type="InterPro" id="IPR039764">
    <property type="entry name" value="HABP4/SERBP1-like"/>
</dbReference>
<dbReference type="Pfam" id="PF04774">
    <property type="entry name" value="HABP4_PAI-RBP1"/>
    <property type="match status" value="1"/>
</dbReference>
<dbReference type="STRING" id="4615.A0A199VFJ1"/>
<dbReference type="EMBL" id="LSRQ01002065">
    <property type="protein sequence ID" value="OAY75555.1"/>
    <property type="molecule type" value="Genomic_DNA"/>
</dbReference>
<reference evidence="8" key="2">
    <citation type="submission" date="2025-04" db="UniProtKB">
        <authorList>
            <consortium name="RefSeq"/>
        </authorList>
    </citation>
    <scope>IDENTIFICATION</scope>
    <source>
        <tissue evidence="8">Leaf</tissue>
    </source>
</reference>
<feature type="domain" description="Hyaluronan/mRNA-binding protein" evidence="4">
    <location>
        <begin position="157"/>
        <end position="271"/>
    </location>
</feature>
<evidence type="ECO:0000259" key="4">
    <source>
        <dbReference type="SMART" id="SM01233"/>
    </source>
</evidence>
<dbReference type="OrthoDB" id="784393at2759"/>
<feature type="compositionally biased region" description="Basic and acidic residues" evidence="3">
    <location>
        <begin position="299"/>
        <end position="314"/>
    </location>
</feature>
<dbReference type="InterPro" id="IPR006861">
    <property type="entry name" value="HABP4_PAIRBP1-bd"/>
</dbReference>
<evidence type="ECO:0000256" key="3">
    <source>
        <dbReference type="SAM" id="MobiDB-lite"/>
    </source>
</evidence>
<dbReference type="GeneID" id="109717443"/>
<dbReference type="GO" id="GO:0005634">
    <property type="term" value="C:nucleus"/>
    <property type="evidence" value="ECO:0007669"/>
    <property type="project" value="TreeGrafter"/>
</dbReference>
<feature type="compositionally biased region" description="Polar residues" evidence="3">
    <location>
        <begin position="184"/>
        <end position="193"/>
    </location>
</feature>
<feature type="region of interest" description="Disordered" evidence="3">
    <location>
        <begin position="299"/>
        <end position="318"/>
    </location>
</feature>
<feature type="compositionally biased region" description="Basic and acidic residues" evidence="3">
    <location>
        <begin position="152"/>
        <end position="178"/>
    </location>
</feature>
<feature type="region of interest" description="Disordered" evidence="3">
    <location>
        <begin position="327"/>
        <end position="374"/>
    </location>
</feature>
<dbReference type="AlphaFoldDB" id="A0A199VFJ1"/>
<organism evidence="5 6">
    <name type="scientific">Ananas comosus</name>
    <name type="common">Pineapple</name>
    <name type="synonym">Ananas ananas</name>
    <dbReference type="NCBI Taxonomy" id="4615"/>
    <lineage>
        <taxon>Eukaryota</taxon>
        <taxon>Viridiplantae</taxon>
        <taxon>Streptophyta</taxon>
        <taxon>Embryophyta</taxon>
        <taxon>Tracheophyta</taxon>
        <taxon>Spermatophyta</taxon>
        <taxon>Magnoliopsida</taxon>
        <taxon>Liliopsida</taxon>
        <taxon>Poales</taxon>
        <taxon>Bromeliaceae</taxon>
        <taxon>Bromelioideae</taxon>
        <taxon>Ananas</taxon>
    </lineage>
</organism>
<feature type="region of interest" description="Disordered" evidence="3">
    <location>
        <begin position="24"/>
        <end position="247"/>
    </location>
</feature>
<keyword evidence="2" id="KW-0963">Cytoplasm</keyword>
<dbReference type="Proteomes" id="UP000092600">
    <property type="component" value="Unassembled WGS sequence"/>
</dbReference>
<dbReference type="Gene3D" id="6.10.140.1040">
    <property type="match status" value="1"/>
</dbReference>
<proteinExistence type="predicted"/>
<feature type="compositionally biased region" description="Gly residues" evidence="3">
    <location>
        <begin position="76"/>
        <end position="94"/>
    </location>
</feature>
<dbReference type="PANTHER" id="PTHR12299:SF17">
    <property type="entry name" value="AT19571P-RELATED"/>
    <property type="match status" value="1"/>
</dbReference>
<evidence type="ECO:0000313" key="8">
    <source>
        <dbReference type="RefSeq" id="XP_020098829.1"/>
    </source>
</evidence>
<dbReference type="GO" id="GO:0005737">
    <property type="term" value="C:cytoplasm"/>
    <property type="evidence" value="ECO:0007669"/>
    <property type="project" value="UniProtKB-SubCell"/>
</dbReference>
<comment type="subcellular location">
    <subcellularLocation>
        <location evidence="1">Cytoplasm</location>
    </subcellularLocation>
</comment>
<evidence type="ECO:0000313" key="7">
    <source>
        <dbReference type="Proteomes" id="UP000515123"/>
    </source>
</evidence>
<feature type="compositionally biased region" description="Polar residues" evidence="3">
    <location>
        <begin position="363"/>
        <end position="374"/>
    </location>
</feature>
<feature type="compositionally biased region" description="Basic and acidic residues" evidence="3">
    <location>
        <begin position="221"/>
        <end position="230"/>
    </location>
</feature>
<feature type="compositionally biased region" description="Low complexity" evidence="3">
    <location>
        <begin position="100"/>
        <end position="116"/>
    </location>
</feature>
<dbReference type="Proteomes" id="UP000515123">
    <property type="component" value="Linkage group 11"/>
</dbReference>
<dbReference type="Gramene" id="Aco005655.1.mrna1">
    <property type="protein sequence ID" value="Aco005655.1.mrna1"/>
    <property type="gene ID" value="Aco005655.1.path1"/>
</dbReference>